<organism evidence="2 3">
    <name type="scientific">Jeotgalibacillus campisalis</name>
    <dbReference type="NCBI Taxonomy" id="220754"/>
    <lineage>
        <taxon>Bacteria</taxon>
        <taxon>Bacillati</taxon>
        <taxon>Bacillota</taxon>
        <taxon>Bacilli</taxon>
        <taxon>Bacillales</taxon>
        <taxon>Caryophanaceae</taxon>
        <taxon>Jeotgalibacillus</taxon>
    </lineage>
</organism>
<protein>
    <submittedName>
        <fullName evidence="2">Uncharacterized protein</fullName>
    </submittedName>
</protein>
<dbReference type="EMBL" id="JXRR01000014">
    <property type="protein sequence ID" value="KIL47418.1"/>
    <property type="molecule type" value="Genomic_DNA"/>
</dbReference>
<proteinExistence type="predicted"/>
<keyword evidence="3" id="KW-1185">Reference proteome</keyword>
<name>A0A0C2VTV5_9BACL</name>
<dbReference type="Proteomes" id="UP000031972">
    <property type="component" value="Unassembled WGS sequence"/>
</dbReference>
<gene>
    <name evidence="2" type="ORF">KR50_15850</name>
</gene>
<reference evidence="2 3" key="1">
    <citation type="submission" date="2015-01" db="EMBL/GenBank/DDBJ databases">
        <title>Jeotgalibacillus campisalis genome sequencing.</title>
        <authorList>
            <person name="Goh K.M."/>
            <person name="Chan K.-G."/>
            <person name="Yaakop A.S."/>
            <person name="Ee R."/>
            <person name="Gan H.M."/>
            <person name="Chan C.S."/>
        </authorList>
    </citation>
    <scope>NUCLEOTIDE SEQUENCE [LARGE SCALE GENOMIC DNA]</scope>
    <source>
        <strain evidence="2 3">SF-57</strain>
    </source>
</reference>
<evidence type="ECO:0000313" key="3">
    <source>
        <dbReference type="Proteomes" id="UP000031972"/>
    </source>
</evidence>
<feature type="transmembrane region" description="Helical" evidence="1">
    <location>
        <begin position="7"/>
        <end position="25"/>
    </location>
</feature>
<evidence type="ECO:0000313" key="2">
    <source>
        <dbReference type="EMBL" id="KIL47418.1"/>
    </source>
</evidence>
<keyword evidence="1" id="KW-1133">Transmembrane helix</keyword>
<accession>A0A0C2VTV5</accession>
<keyword evidence="1" id="KW-0472">Membrane</keyword>
<evidence type="ECO:0000256" key="1">
    <source>
        <dbReference type="SAM" id="Phobius"/>
    </source>
</evidence>
<comment type="caution">
    <text evidence="2">The sequence shown here is derived from an EMBL/GenBank/DDBJ whole genome shotgun (WGS) entry which is preliminary data.</text>
</comment>
<feature type="transmembrane region" description="Helical" evidence="1">
    <location>
        <begin position="31"/>
        <end position="49"/>
    </location>
</feature>
<dbReference type="AlphaFoldDB" id="A0A0C2VTV5"/>
<sequence length="66" mass="7802">MRKWIGLLLFILVVAAFILHLFAMLEIFPLFLSSIILFIVLFLTIIWATSKNRFRGFSRTFPKRGR</sequence>
<keyword evidence="1" id="KW-0812">Transmembrane</keyword>